<evidence type="ECO:0000313" key="3">
    <source>
        <dbReference type="EMBL" id="TEB23192.1"/>
    </source>
</evidence>
<proteinExistence type="predicted"/>
<feature type="signal peptide" evidence="2">
    <location>
        <begin position="1"/>
        <end position="22"/>
    </location>
</feature>
<name>A0A4Y7SN37_COPMI</name>
<evidence type="ECO:0000256" key="2">
    <source>
        <dbReference type="SAM" id="SignalP"/>
    </source>
</evidence>
<feature type="chain" id="PRO_5021340977" evidence="2">
    <location>
        <begin position="23"/>
        <end position="465"/>
    </location>
</feature>
<reference evidence="3 4" key="1">
    <citation type="journal article" date="2019" name="Nat. Ecol. Evol.">
        <title>Megaphylogeny resolves global patterns of mushroom evolution.</title>
        <authorList>
            <person name="Varga T."/>
            <person name="Krizsan K."/>
            <person name="Foldi C."/>
            <person name="Dima B."/>
            <person name="Sanchez-Garcia M."/>
            <person name="Sanchez-Ramirez S."/>
            <person name="Szollosi G.J."/>
            <person name="Szarkandi J.G."/>
            <person name="Papp V."/>
            <person name="Albert L."/>
            <person name="Andreopoulos W."/>
            <person name="Angelini C."/>
            <person name="Antonin V."/>
            <person name="Barry K.W."/>
            <person name="Bougher N.L."/>
            <person name="Buchanan P."/>
            <person name="Buyck B."/>
            <person name="Bense V."/>
            <person name="Catcheside P."/>
            <person name="Chovatia M."/>
            <person name="Cooper J."/>
            <person name="Damon W."/>
            <person name="Desjardin D."/>
            <person name="Finy P."/>
            <person name="Geml J."/>
            <person name="Haridas S."/>
            <person name="Hughes K."/>
            <person name="Justo A."/>
            <person name="Karasinski D."/>
            <person name="Kautmanova I."/>
            <person name="Kiss B."/>
            <person name="Kocsube S."/>
            <person name="Kotiranta H."/>
            <person name="LaButti K.M."/>
            <person name="Lechner B.E."/>
            <person name="Liimatainen K."/>
            <person name="Lipzen A."/>
            <person name="Lukacs Z."/>
            <person name="Mihaltcheva S."/>
            <person name="Morgado L.N."/>
            <person name="Niskanen T."/>
            <person name="Noordeloos M.E."/>
            <person name="Ohm R.A."/>
            <person name="Ortiz-Santana B."/>
            <person name="Ovrebo C."/>
            <person name="Racz N."/>
            <person name="Riley R."/>
            <person name="Savchenko A."/>
            <person name="Shiryaev A."/>
            <person name="Soop K."/>
            <person name="Spirin V."/>
            <person name="Szebenyi C."/>
            <person name="Tomsovsky M."/>
            <person name="Tulloss R.E."/>
            <person name="Uehling J."/>
            <person name="Grigoriev I.V."/>
            <person name="Vagvolgyi C."/>
            <person name="Papp T."/>
            <person name="Martin F.M."/>
            <person name="Miettinen O."/>
            <person name="Hibbett D.S."/>
            <person name="Nagy L.G."/>
        </authorList>
    </citation>
    <scope>NUCLEOTIDE SEQUENCE [LARGE SCALE GENOMIC DNA]</scope>
    <source>
        <strain evidence="3 4">FP101781</strain>
    </source>
</reference>
<protein>
    <submittedName>
        <fullName evidence="3">Uncharacterized protein</fullName>
    </submittedName>
</protein>
<sequence length="465" mass="52498">MPYLPLLLLFSSFFQTSRLSLTQDLPQAPFSFNSQTSSSPWDLPSPNSTDHLIFSSQLPTTPEWTALDPEFSYMFCIPRRKRRFQGKEKVDEGRSAAGGGCWHLTLRTTRPLNILYFDGSSAAKTYGSLDAQDLIVFGGDLAYDGTDRDSPSRVFDESERLRRLWMQSSFEVMLLRLSRSGWKEVSFLNLRIKEERDGREEPDQPTLLKVYGSIDVGLRHGSSSPYSSPETRVHLDFTRLISFYDTSLFPSLADRRERAPSKATSPHNSYNARNRFQKGLLDTSSFAPQFPTQILTQRTGLLLGSCSNHFVPSSSYALTPSERLLVSGLRGTTREICRVLVHLWALGAESNVGLEGISALSSSQIRDLHETYIEELTSLVSWLDWSTPFEETCYLPTWPFFHNLDPVIPGLPMRNWPSKPPARNASGLPPDLPAQRGDKGGDVDASEWLFPQPRCIRRIFPLHLP</sequence>
<dbReference type="AlphaFoldDB" id="A0A4Y7SN37"/>
<dbReference type="STRING" id="71717.A0A4Y7SN37"/>
<feature type="region of interest" description="Disordered" evidence="1">
    <location>
        <begin position="418"/>
        <end position="446"/>
    </location>
</feature>
<keyword evidence="2" id="KW-0732">Signal</keyword>
<evidence type="ECO:0000256" key="1">
    <source>
        <dbReference type="SAM" id="MobiDB-lite"/>
    </source>
</evidence>
<evidence type="ECO:0000313" key="4">
    <source>
        <dbReference type="Proteomes" id="UP000298030"/>
    </source>
</evidence>
<dbReference type="PANTHER" id="PTHR35204">
    <property type="entry name" value="YALI0A21131P"/>
    <property type="match status" value="1"/>
</dbReference>
<comment type="caution">
    <text evidence="3">The sequence shown here is derived from an EMBL/GenBank/DDBJ whole genome shotgun (WGS) entry which is preliminary data.</text>
</comment>
<dbReference type="EMBL" id="QPFP01000080">
    <property type="protein sequence ID" value="TEB23192.1"/>
    <property type="molecule type" value="Genomic_DNA"/>
</dbReference>
<dbReference type="PANTHER" id="PTHR35204:SF1">
    <property type="entry name" value="ENTEROTOXIN"/>
    <property type="match status" value="1"/>
</dbReference>
<dbReference type="Proteomes" id="UP000298030">
    <property type="component" value="Unassembled WGS sequence"/>
</dbReference>
<dbReference type="InterPro" id="IPR038921">
    <property type="entry name" value="YOR389W-like"/>
</dbReference>
<accession>A0A4Y7SN37</accession>
<keyword evidence="4" id="KW-1185">Reference proteome</keyword>
<organism evidence="3 4">
    <name type="scientific">Coprinellus micaceus</name>
    <name type="common">Glistening ink-cap mushroom</name>
    <name type="synonym">Coprinus micaceus</name>
    <dbReference type="NCBI Taxonomy" id="71717"/>
    <lineage>
        <taxon>Eukaryota</taxon>
        <taxon>Fungi</taxon>
        <taxon>Dikarya</taxon>
        <taxon>Basidiomycota</taxon>
        <taxon>Agaricomycotina</taxon>
        <taxon>Agaricomycetes</taxon>
        <taxon>Agaricomycetidae</taxon>
        <taxon>Agaricales</taxon>
        <taxon>Agaricineae</taxon>
        <taxon>Psathyrellaceae</taxon>
        <taxon>Coprinellus</taxon>
    </lineage>
</organism>
<gene>
    <name evidence="3" type="ORF">FA13DRAFT_1740164</name>
</gene>
<dbReference type="OrthoDB" id="3036849at2759"/>